<evidence type="ECO:0000313" key="1">
    <source>
        <dbReference type="EMBL" id="KII63846.1"/>
    </source>
</evidence>
<accession>A0A0C2MQC5</accession>
<proteinExistence type="predicted"/>
<gene>
    <name evidence="1" type="ORF">RF11_05112</name>
</gene>
<organism evidence="1 2">
    <name type="scientific">Thelohanellus kitauei</name>
    <name type="common">Myxosporean</name>
    <dbReference type="NCBI Taxonomy" id="669202"/>
    <lineage>
        <taxon>Eukaryota</taxon>
        <taxon>Metazoa</taxon>
        <taxon>Cnidaria</taxon>
        <taxon>Myxozoa</taxon>
        <taxon>Myxosporea</taxon>
        <taxon>Bivalvulida</taxon>
        <taxon>Platysporina</taxon>
        <taxon>Myxobolidae</taxon>
        <taxon>Thelohanellus</taxon>
    </lineage>
</organism>
<keyword evidence="2" id="KW-1185">Reference proteome</keyword>
<comment type="caution">
    <text evidence="1">The sequence shown here is derived from an EMBL/GenBank/DDBJ whole genome shotgun (WGS) entry which is preliminary data.</text>
</comment>
<dbReference type="AlphaFoldDB" id="A0A0C2MQC5"/>
<name>A0A0C2MQC5_THEKT</name>
<sequence>MSTKSLISLRFAKNIFQTISRGIDTSLILIKRHALSSTSSSDLPEVIEFLEITAINLKTKILYHIDNLINNSPILLRLDLDINICVGGSSSLKTFELTGRYGIDPFINYEGLAECHKSPPR</sequence>
<evidence type="ECO:0000313" key="2">
    <source>
        <dbReference type="Proteomes" id="UP000031668"/>
    </source>
</evidence>
<protein>
    <submittedName>
        <fullName evidence="1">Uncharacterized protein</fullName>
    </submittedName>
</protein>
<dbReference type="EMBL" id="JWZT01004566">
    <property type="protein sequence ID" value="KII63846.1"/>
    <property type="molecule type" value="Genomic_DNA"/>
</dbReference>
<dbReference type="Proteomes" id="UP000031668">
    <property type="component" value="Unassembled WGS sequence"/>
</dbReference>
<reference evidence="1 2" key="1">
    <citation type="journal article" date="2014" name="Genome Biol. Evol.">
        <title>The genome of the myxosporean Thelohanellus kitauei shows adaptations to nutrient acquisition within its fish host.</title>
        <authorList>
            <person name="Yang Y."/>
            <person name="Xiong J."/>
            <person name="Zhou Z."/>
            <person name="Huo F."/>
            <person name="Miao W."/>
            <person name="Ran C."/>
            <person name="Liu Y."/>
            <person name="Zhang J."/>
            <person name="Feng J."/>
            <person name="Wang M."/>
            <person name="Wang M."/>
            <person name="Wang L."/>
            <person name="Yao B."/>
        </authorList>
    </citation>
    <scope>NUCLEOTIDE SEQUENCE [LARGE SCALE GENOMIC DNA]</scope>
    <source>
        <strain evidence="1">Wuqing</strain>
    </source>
</reference>